<dbReference type="GO" id="GO:0003924">
    <property type="term" value="F:GTPase activity"/>
    <property type="evidence" value="ECO:0007669"/>
    <property type="project" value="InterPro"/>
</dbReference>
<dbReference type="PANTHER" id="PTHR22796:SF1">
    <property type="entry name" value="VWFA DOMAIN-CONTAINING PROTEIN"/>
    <property type="match status" value="1"/>
</dbReference>
<organism evidence="2">
    <name type="scientific">Chromera velia CCMP2878</name>
    <dbReference type="NCBI Taxonomy" id="1169474"/>
    <lineage>
        <taxon>Eukaryota</taxon>
        <taxon>Sar</taxon>
        <taxon>Alveolata</taxon>
        <taxon>Colpodellida</taxon>
        <taxon>Chromeraceae</taxon>
        <taxon>Chromera</taxon>
    </lineage>
</organism>
<dbReference type="EMBL" id="CDMZ01000992">
    <property type="protein sequence ID" value="CEM25226.1"/>
    <property type="molecule type" value="Genomic_DNA"/>
</dbReference>
<dbReference type="Gene3D" id="3.40.50.300">
    <property type="entry name" value="P-loop containing nucleotide triphosphate hydrolases"/>
    <property type="match status" value="1"/>
</dbReference>
<feature type="domain" description="Guanylate-binding protein N-terminal" evidence="1">
    <location>
        <begin position="868"/>
        <end position="1002"/>
    </location>
</feature>
<dbReference type="VEuPathDB" id="CryptoDB:Cvel_4359"/>
<dbReference type="SUPFAM" id="SSF52540">
    <property type="entry name" value="P-loop containing nucleoside triphosphate hydrolases"/>
    <property type="match status" value="1"/>
</dbReference>
<evidence type="ECO:0000259" key="1">
    <source>
        <dbReference type="Pfam" id="PF02263"/>
    </source>
</evidence>
<dbReference type="Pfam" id="PF02263">
    <property type="entry name" value="GBP"/>
    <property type="match status" value="1"/>
</dbReference>
<dbReference type="PANTHER" id="PTHR22796">
    <property type="entry name" value="URG4-RELATED"/>
    <property type="match status" value="1"/>
</dbReference>
<name>A0A0G4G9N1_9ALVE</name>
<dbReference type="InterPro" id="IPR027417">
    <property type="entry name" value="P-loop_NTPase"/>
</dbReference>
<protein>
    <recommendedName>
        <fullName evidence="1">Guanylate-binding protein N-terminal domain-containing protein</fullName>
    </recommendedName>
</protein>
<proteinExistence type="predicted"/>
<dbReference type="AlphaFoldDB" id="A0A0G4G9N1"/>
<gene>
    <name evidence="2" type="ORF">Cvel_4359</name>
</gene>
<dbReference type="InterPro" id="IPR015894">
    <property type="entry name" value="Guanylate-bd_N"/>
</dbReference>
<evidence type="ECO:0000313" key="2">
    <source>
        <dbReference type="EMBL" id="CEM25226.1"/>
    </source>
</evidence>
<dbReference type="GO" id="GO:0005525">
    <property type="term" value="F:GTP binding"/>
    <property type="evidence" value="ECO:0007669"/>
    <property type="project" value="InterPro"/>
</dbReference>
<reference evidence="2" key="1">
    <citation type="submission" date="2014-11" db="EMBL/GenBank/DDBJ databases">
        <authorList>
            <person name="Otto D Thomas"/>
            <person name="Naeem Raeece"/>
        </authorList>
    </citation>
    <scope>NUCLEOTIDE SEQUENCE</scope>
</reference>
<accession>A0A0G4G9N1</accession>
<sequence>MRVRSVAQQEDRLTFSPRDTKIFQLADLFALLEQSPYASSLRERFGNLSSLTCSGIKLGGGTRPTLVVEQHVEAGLCMMRHDLTVEIDQWFREAVTSHNIHVMDSVRFESLEDVLLHTRVAEDVVRERRRAVEMARERGDMAREAKMFVEAWMDKMGFGFERSAIFSDTASLLSVREEEVTCPVCQEEFGDGEKRPFRFCSKTSRHAVCREEPRVDSPEEDTLLLQRAKRFRRQEEQRARRTEIFGDWDDAVRGLGEEHAIMQYLRLLKNHLSKLRKGVAAWYVASENSWFYVMNWDSNHLTSLLLRTSTDENEDAFTKGLHRWATASFRLHRPPSLEKFKGHIEGTNISRMLTTNFGKVTDPYRYALRACTFPLKSLLERDLAQWAVVHFGPPESREDYRRRLLSTLRQRENVPEVRLLHVEGSRRPGTMHVEWEVEKEVPATNLYHVLAVEPSKPEAERAAGDPGLPVTPKYFEPVNTICLNPSHSCEVVLVACSSNYKTVWVEKHCTERGGTETQDDPESIVQEIHVYEFNQHFTTLRASTRPQPLRLDVDRRIKQIIVGKDKCLHVIFLDGLMRTFNIANVSWNTAEPRLDLSDDRSLLLSADGHAFLDVVAQGESRPSSSYQNPPSGFTSRVHLLPDGRRLPVDPSVFSESSALPDLNSVVTTWVGPRSTLLGLRVEGAKLFLSSAQVDVQLSRDTRVLKRGGRQTQGDSANDNKLAYLHHMYSNFCVKSELATDQRPFENIQVIPKQDVEGDDLATLARSAQGLLDRLWNNPRRPPKPEFSSFKPRLELSPFPADLANGRGALARSSWGSFLRRLVCQVPLQIARTEGGLFMPLKDGANAGAGYGKNSSHALSQVLSLGLHEEMLKSCVEDWRVKVITSQGAQSTGKSYFLNHLSGSLFDISGARCTDGVWLSIRLDETTSPPTAYVLLDFEGLATIERTDQEDMLLSIFNAAITSIAVFCLDTRIDQHMVQAFKRFQNGAEQVASDESLFRGKLHMCVKDVTGDAERVYEEIGQKISTIIDANPESNFVSRLFGGDVAVTCFYPNNDDRYFEGLNEVANFILSEECASFRGMGEFLFTLKLLMAKMHMMDWTSFDHTRISVIVQGLRDQMQTAVKRGVARVADDSTGTHEPL</sequence>